<accession>A0ABY5ARQ5</accession>
<keyword evidence="3" id="KW-1185">Reference proteome</keyword>
<feature type="domain" description="Fido" evidence="1">
    <location>
        <begin position="11"/>
        <end position="129"/>
    </location>
</feature>
<dbReference type="RefSeq" id="WP_252663730.1">
    <property type="nucleotide sequence ID" value="NZ_CP098611.1"/>
</dbReference>
<dbReference type="InterPro" id="IPR006440">
    <property type="entry name" value="Doc"/>
</dbReference>
<dbReference type="Gene3D" id="1.20.120.1870">
    <property type="entry name" value="Fic/DOC protein, Fido domain"/>
    <property type="match status" value="1"/>
</dbReference>
<dbReference type="PROSITE" id="PS51459">
    <property type="entry name" value="FIDO"/>
    <property type="match status" value="1"/>
</dbReference>
<reference evidence="2" key="1">
    <citation type="submission" date="2022-06" db="EMBL/GenBank/DDBJ databases">
        <title>Genome sequence of Phormidium yuhuli AB48 isolated from an industrial photobioreactor environment.</title>
        <authorList>
            <person name="Qiu Y."/>
            <person name="Noonan A.J.C."/>
            <person name="Dofher K."/>
            <person name="Koch M."/>
            <person name="Kieft B."/>
            <person name="Lin X."/>
            <person name="Ziels R.M."/>
            <person name="Hallam S.J."/>
        </authorList>
    </citation>
    <scope>NUCLEOTIDE SEQUENCE</scope>
    <source>
        <strain evidence="2">AB48</strain>
    </source>
</reference>
<dbReference type="PANTHER" id="PTHR39426:SF1">
    <property type="entry name" value="HOMOLOGY TO DEATH-ON-CURING PROTEIN OF PHAGE P1"/>
    <property type="match status" value="1"/>
</dbReference>
<evidence type="ECO:0000313" key="3">
    <source>
        <dbReference type="Proteomes" id="UP001056708"/>
    </source>
</evidence>
<dbReference type="Pfam" id="PF02661">
    <property type="entry name" value="Fic"/>
    <property type="match status" value="1"/>
</dbReference>
<gene>
    <name evidence="2" type="ORF">NEA10_02940</name>
</gene>
<dbReference type="InterPro" id="IPR003812">
    <property type="entry name" value="Fido"/>
</dbReference>
<dbReference type="InterPro" id="IPR053737">
    <property type="entry name" value="Type_II_TA_Toxin"/>
</dbReference>
<proteinExistence type="predicted"/>
<dbReference type="InterPro" id="IPR036597">
    <property type="entry name" value="Fido-like_dom_sf"/>
</dbReference>
<protein>
    <submittedName>
        <fullName evidence="2">Type II toxin-antitoxin system death-on-curing family toxin</fullName>
    </submittedName>
</protein>
<dbReference type="EMBL" id="CP098611">
    <property type="protein sequence ID" value="USR91700.1"/>
    <property type="molecule type" value="Genomic_DNA"/>
</dbReference>
<dbReference type="PANTHER" id="PTHR39426">
    <property type="entry name" value="HOMOLOGY TO DEATH-ON-CURING PROTEIN OF PHAGE P1"/>
    <property type="match status" value="1"/>
</dbReference>
<dbReference type="PIRSF" id="PIRSF018297">
    <property type="entry name" value="Doc"/>
    <property type="match status" value="1"/>
</dbReference>
<name>A0ABY5ARQ5_9CYAN</name>
<dbReference type="Proteomes" id="UP001056708">
    <property type="component" value="Chromosome"/>
</dbReference>
<evidence type="ECO:0000313" key="2">
    <source>
        <dbReference type="EMBL" id="USR91700.1"/>
    </source>
</evidence>
<dbReference type="SUPFAM" id="SSF140931">
    <property type="entry name" value="Fic-like"/>
    <property type="match status" value="1"/>
</dbReference>
<dbReference type="NCBIfam" id="TIGR01550">
    <property type="entry name" value="DOC_P1"/>
    <property type="match status" value="1"/>
</dbReference>
<sequence>MLTPDLTPQFIEKPLVLAIHDRQIEKFGGRHGLRDEGLLDSALAQPKASFSEKLLHPTISEQAAAYLFHLIMNHPFVDGNKRTSFAVMDTFLRLNQYALELTNEQSYELVMLIAEGNLGKSGVVERLKSSIIVHRHRGDR</sequence>
<evidence type="ECO:0000259" key="1">
    <source>
        <dbReference type="PROSITE" id="PS51459"/>
    </source>
</evidence>
<organism evidence="2 3">
    <name type="scientific">Phormidium yuhuli AB48</name>
    <dbReference type="NCBI Taxonomy" id="2940671"/>
    <lineage>
        <taxon>Bacteria</taxon>
        <taxon>Bacillati</taxon>
        <taxon>Cyanobacteriota</taxon>
        <taxon>Cyanophyceae</taxon>
        <taxon>Oscillatoriophycideae</taxon>
        <taxon>Oscillatoriales</taxon>
        <taxon>Oscillatoriaceae</taxon>
        <taxon>Phormidium</taxon>
        <taxon>Phormidium yuhuli</taxon>
    </lineage>
</organism>